<dbReference type="GO" id="GO:0030572">
    <property type="term" value="F:phosphatidyltransferase activity"/>
    <property type="evidence" value="ECO:0007669"/>
    <property type="project" value="UniProtKB-ARBA"/>
</dbReference>
<dbReference type="STRING" id="225849.swp_1667"/>
<dbReference type="GO" id="GO:0032049">
    <property type="term" value="P:cardiolipin biosynthetic process"/>
    <property type="evidence" value="ECO:0007669"/>
    <property type="project" value="UniProtKB-ARBA"/>
</dbReference>
<dbReference type="Proteomes" id="UP000000753">
    <property type="component" value="Chromosome"/>
</dbReference>
<dbReference type="CDD" id="cd09113">
    <property type="entry name" value="PLDc_ymdC_like_2"/>
    <property type="match status" value="1"/>
</dbReference>
<dbReference type="CDD" id="cd09111">
    <property type="entry name" value="PLDc_ymdC_like_1"/>
    <property type="match status" value="1"/>
</dbReference>
<dbReference type="RefSeq" id="WP_020911820.1">
    <property type="nucleotide sequence ID" value="NC_011566.1"/>
</dbReference>
<dbReference type="PANTHER" id="PTHR21248">
    <property type="entry name" value="CARDIOLIPIN SYNTHASE"/>
    <property type="match status" value="1"/>
</dbReference>
<feature type="domain" description="PLD phosphodiesterase" evidence="1">
    <location>
        <begin position="171"/>
        <end position="198"/>
    </location>
</feature>
<dbReference type="eggNOG" id="COG1502">
    <property type="taxonomic scope" value="Bacteria"/>
</dbReference>
<proteinExistence type="predicted"/>
<dbReference type="AlphaFoldDB" id="B8CLB6"/>
<name>B8CLB6_SHEPW</name>
<evidence type="ECO:0000313" key="2">
    <source>
        <dbReference type="EMBL" id="ACJ28442.1"/>
    </source>
</evidence>
<evidence type="ECO:0000313" key="3">
    <source>
        <dbReference type="Proteomes" id="UP000000753"/>
    </source>
</evidence>
<dbReference type="PANTHER" id="PTHR21248:SF12">
    <property type="entry name" value="CARDIOLIPIN SYNTHASE C"/>
    <property type="match status" value="1"/>
</dbReference>
<dbReference type="InterPro" id="IPR001736">
    <property type="entry name" value="PLipase_D/transphosphatidylase"/>
</dbReference>
<dbReference type="SMART" id="SM00155">
    <property type="entry name" value="PLDc"/>
    <property type="match status" value="2"/>
</dbReference>
<dbReference type="Pfam" id="PF13091">
    <property type="entry name" value="PLDc_2"/>
    <property type="match status" value="2"/>
</dbReference>
<reference evidence="2 3" key="1">
    <citation type="journal article" date="2008" name="PLoS ONE">
        <title>Environmental adaptation: genomic analysis of the piezotolerant and psychrotolerant deep-sea iron reducing bacterium Shewanella piezotolerans WP3.</title>
        <authorList>
            <person name="Wang F."/>
            <person name="Wang J."/>
            <person name="Jian H."/>
            <person name="Zhang B."/>
            <person name="Li S."/>
            <person name="Wang F."/>
            <person name="Zeng X."/>
            <person name="Gao L."/>
            <person name="Bartlett D.H."/>
            <person name="Yu J."/>
            <person name="Hu S."/>
            <person name="Xiao X."/>
        </authorList>
    </citation>
    <scope>NUCLEOTIDE SEQUENCE [LARGE SCALE GENOMIC DNA]</scope>
    <source>
        <strain evidence="3">WP3 / JCM 13877</strain>
    </source>
</reference>
<dbReference type="HOGENOM" id="CLU_026287_0_0_6"/>
<keyword evidence="3" id="KW-1185">Reference proteome</keyword>
<dbReference type="SUPFAM" id="SSF56024">
    <property type="entry name" value="Phospholipase D/nuclease"/>
    <property type="match status" value="2"/>
</dbReference>
<accession>B8CLB6</accession>
<feature type="domain" description="PLD phosphodiesterase" evidence="1">
    <location>
        <begin position="408"/>
        <end position="435"/>
    </location>
</feature>
<dbReference type="Gene3D" id="3.30.870.10">
    <property type="entry name" value="Endonuclease Chain A"/>
    <property type="match status" value="2"/>
</dbReference>
<gene>
    <name evidence="2" type="ordered locus">swp_1667</name>
</gene>
<protein>
    <submittedName>
        <fullName evidence="2">Phospholipase D/Transphosphatidylase</fullName>
    </submittedName>
</protein>
<sequence>MKAIGLLTAFPAKLLLLWAAIILLVGCQVTPQYPEKTATFKLSVDPNSALSQYVASDLQANPNRTGVVPLTDGVDAFIARLALVNAASSSIDLQYYIYRADDTGRLLLWHLMDAAERGVRVRILLDDMATKGADDTLILLAKHRNIDVRLYNPSFERSFRNIAFLSSFSRLNHRMHNKSLTVDNTITVVGGRNIGNEYFSNHTDVDFGDFDLMAIGESVDEVSDQFDLYWNAPLTVNINALAKHEVSKQDLAQAMAVVDNAKAEYRSNTYIKRLLDSDLIQKMQSHSLPWFWGKAKLIYDQPDKQNHQSESDSMLADLGGFLSQAENEVMIVSPYFVPTREGTSNLIDAVKSGIEVTVLTNSLAATDVLAVHAGYRAYRERLLEAGVRIFEVKANLNIKKSSSWTGSSKSSLHAKTFIIDRSSIFVGSFNFDPRSAWLNTEMGLIINNEKLAGGVVEGIEASLAADTYRLSLEDDELIWHDDLKGREIYSEPDAGLWRKFLVDCIALLPIESQL</sequence>
<dbReference type="PROSITE" id="PS50035">
    <property type="entry name" value="PLD"/>
    <property type="match status" value="2"/>
</dbReference>
<dbReference type="OrthoDB" id="9814092at2"/>
<organism evidence="2 3">
    <name type="scientific">Shewanella piezotolerans (strain WP3 / JCM 13877)</name>
    <dbReference type="NCBI Taxonomy" id="225849"/>
    <lineage>
        <taxon>Bacteria</taxon>
        <taxon>Pseudomonadati</taxon>
        <taxon>Pseudomonadota</taxon>
        <taxon>Gammaproteobacteria</taxon>
        <taxon>Alteromonadales</taxon>
        <taxon>Shewanellaceae</taxon>
        <taxon>Shewanella</taxon>
    </lineage>
</organism>
<dbReference type="EMBL" id="CP000472">
    <property type="protein sequence ID" value="ACJ28442.1"/>
    <property type="molecule type" value="Genomic_DNA"/>
</dbReference>
<dbReference type="KEGG" id="swp:swp_1667"/>
<evidence type="ECO:0000259" key="1">
    <source>
        <dbReference type="PROSITE" id="PS50035"/>
    </source>
</evidence>
<dbReference type="InterPro" id="IPR025202">
    <property type="entry name" value="PLD-like_dom"/>
</dbReference>
<dbReference type="PROSITE" id="PS51257">
    <property type="entry name" value="PROKAR_LIPOPROTEIN"/>
    <property type="match status" value="1"/>
</dbReference>